<dbReference type="EMBL" id="MEWA01000029">
    <property type="protein sequence ID" value="OGC68930.1"/>
    <property type="molecule type" value="Genomic_DNA"/>
</dbReference>
<proteinExistence type="predicted"/>
<protein>
    <submittedName>
        <fullName evidence="2">Uncharacterized protein</fullName>
    </submittedName>
</protein>
<keyword evidence="1" id="KW-0472">Membrane</keyword>
<organism evidence="2 3">
    <name type="scientific">candidate division WWE3 bacterium RIFOXYC1_FULL_39_7</name>
    <dbReference type="NCBI Taxonomy" id="1802643"/>
    <lineage>
        <taxon>Bacteria</taxon>
        <taxon>Katanobacteria</taxon>
    </lineage>
</organism>
<name>A0A1F4WHS5_UNCKA</name>
<dbReference type="Proteomes" id="UP000179113">
    <property type="component" value="Unassembled WGS sequence"/>
</dbReference>
<feature type="transmembrane region" description="Helical" evidence="1">
    <location>
        <begin position="43"/>
        <end position="61"/>
    </location>
</feature>
<keyword evidence="1" id="KW-1133">Transmembrane helix</keyword>
<gene>
    <name evidence="2" type="ORF">A2415_03975</name>
</gene>
<keyword evidence="1" id="KW-0812">Transmembrane</keyword>
<accession>A0A1F4WHS5</accession>
<evidence type="ECO:0000313" key="2">
    <source>
        <dbReference type="EMBL" id="OGC68930.1"/>
    </source>
</evidence>
<reference evidence="2 3" key="1">
    <citation type="journal article" date="2016" name="Nat. Commun.">
        <title>Thousands of microbial genomes shed light on interconnected biogeochemical processes in an aquifer system.</title>
        <authorList>
            <person name="Anantharaman K."/>
            <person name="Brown C.T."/>
            <person name="Hug L.A."/>
            <person name="Sharon I."/>
            <person name="Castelle C.J."/>
            <person name="Probst A.J."/>
            <person name="Thomas B.C."/>
            <person name="Singh A."/>
            <person name="Wilkins M.J."/>
            <person name="Karaoz U."/>
            <person name="Brodie E.L."/>
            <person name="Williams K.H."/>
            <person name="Hubbard S.S."/>
            <person name="Banfield J.F."/>
        </authorList>
    </citation>
    <scope>NUCLEOTIDE SEQUENCE [LARGE SCALE GENOMIC DNA]</scope>
</reference>
<evidence type="ECO:0000313" key="3">
    <source>
        <dbReference type="Proteomes" id="UP000179113"/>
    </source>
</evidence>
<comment type="caution">
    <text evidence="2">The sequence shown here is derived from an EMBL/GenBank/DDBJ whole genome shotgun (WGS) entry which is preliminary data.</text>
</comment>
<sequence length="141" mass="15673">MIWLLLAALFLLFVCILILHSNKSSFSQGIYYPESTTERIARVAIVPLIILVALFALASIVEWQMSSSEDKVHRYVNETYCTEPCSRVVISAPVCITSAETLCQTYEYEFTAVNKIMTVTGVIHASPLGVVLITENVSQKP</sequence>
<evidence type="ECO:0000256" key="1">
    <source>
        <dbReference type="SAM" id="Phobius"/>
    </source>
</evidence>
<dbReference type="AlphaFoldDB" id="A0A1F4WHS5"/>